<name>H6RFT0_9BACT</name>
<feature type="signal peptide" evidence="1">
    <location>
        <begin position="1"/>
        <end position="19"/>
    </location>
</feature>
<reference evidence="2" key="1">
    <citation type="journal article" date="2012" name="Environ. Microbiol.">
        <title>Genomic content of uncultured Bacteroidetes from contrasting oceanic provinces in the North Atlantic Ocean.</title>
        <authorList>
            <person name="Gomez-Pereira P.R."/>
            <person name="Schuler M."/>
            <person name="Fuchs B.M."/>
            <person name="Bennke C."/>
            <person name="Teeling H."/>
            <person name="Waldmann J."/>
            <person name="Richter M."/>
            <person name="Barbe V."/>
            <person name="Bataille E."/>
            <person name="Glockner F.O."/>
            <person name="Amann R."/>
        </authorList>
    </citation>
    <scope>NUCLEOTIDE SEQUENCE</scope>
</reference>
<evidence type="ECO:0000256" key="1">
    <source>
        <dbReference type="SAM" id="SignalP"/>
    </source>
</evidence>
<reference evidence="2" key="2">
    <citation type="submission" date="2012-02" db="EMBL/GenBank/DDBJ databases">
        <authorList>
            <person name="Genoscope - CEA"/>
        </authorList>
    </citation>
    <scope>NUCLEOTIDE SEQUENCE</scope>
</reference>
<sequence>MKKIIFLLLVSFSLTQLHAQKSYFACYNVEVSNDGVSDFAAALDNFMLSDAGAKLPYSVILSEIFFGNADNKFSHQICFLAKNAEILADWGSKPPPTPEGILLQISFAKNVEVNQTILGSPLIETSSLMGDYFNIWQLNVEDVAVFANAFTKFSKDTEKMRGSGSFGLYEIIAGSNKNVTHHFGAYAANLGEFLKIREKIITSQKEFEAYDKSTAPISNVEGVFGGQIIKRYNMK</sequence>
<evidence type="ECO:0000313" key="2">
    <source>
        <dbReference type="EMBL" id="CCF99891.1"/>
    </source>
</evidence>
<proteinExistence type="predicted"/>
<feature type="chain" id="PRO_5003606254" evidence="1">
    <location>
        <begin position="20"/>
        <end position="235"/>
    </location>
</feature>
<accession>H6RFT0</accession>
<keyword evidence="1" id="KW-0732">Signal</keyword>
<gene>
    <name evidence="2" type="ORF">VIS_S3CBB10025</name>
</gene>
<organism evidence="2">
    <name type="scientific">uncultured Flavobacteriia bacterium</name>
    <dbReference type="NCBI Taxonomy" id="212695"/>
    <lineage>
        <taxon>Bacteria</taxon>
        <taxon>Pseudomonadati</taxon>
        <taxon>Bacteroidota</taxon>
        <taxon>Flavobacteriia</taxon>
        <taxon>environmental samples</taxon>
    </lineage>
</organism>
<dbReference type="EMBL" id="FO117592">
    <property type="protein sequence ID" value="CCF99891.1"/>
    <property type="molecule type" value="Genomic_DNA"/>
</dbReference>
<protein>
    <submittedName>
        <fullName evidence="2">Secreted protein</fullName>
    </submittedName>
</protein>
<dbReference type="AlphaFoldDB" id="H6RFT0"/>